<dbReference type="InterPro" id="IPR043502">
    <property type="entry name" value="DNA/RNA_pol_sf"/>
</dbReference>
<sequence>MHKTKSLQRDDSRIIIHFDYDCFYASVVENENPALKSVPLAIQQKQIVVTCNYEARRRGLRKLQLITDAKRVCPEAVIVLGEDLTRFRDASKELYNFLQQRIWSGRAERLGFDEVWLDCTDMVDYNLDLLNHNDLSHSFFCLSKDDPTIGFEYNASDVFGPTYPPNMLKPVQLTEEENRLEQRLIVGSHLARCLRHELESQKGYTSTVGIATNKLLSKLVGNVNKPKNQTTIIPPYEPVGDTRTSINGFLDHHDIGKIPGVGFKISQKIRAHVLGRQAEFSDGLVYGGTKESVTVLDVRSHPAMGPELLEEILSGPGAPKGIGGKVWELIHGIDDGEVGRTKRIPSQISQEDSYMKYLRTFEQVREQLHLLGERLIRRMQMDLMEEDEEAGDMGEPGHQRHWLAHPRTLRLSTRPRPAPGPDGVRARTFHRISRSAPMPNFVFSLTEAPSVLAERLVDDALVPMFRALHHEKAGWNLSLVNVAATNMAETAADSKESKGRDIGKMFRRQDEVLKDFKVTDEPGATDSPQRYSPDILAVQPHQDGLADTDDNLMTAAGWDSDASETEVLEHCDVCQSAMPSFAMPAHRRYHELND</sequence>
<dbReference type="Gene3D" id="3.40.1170.60">
    <property type="match status" value="1"/>
</dbReference>
<proteinExistence type="predicted"/>
<organism evidence="2 3">
    <name type="scientific">Exophiala sideris</name>
    <dbReference type="NCBI Taxonomy" id="1016849"/>
    <lineage>
        <taxon>Eukaryota</taxon>
        <taxon>Fungi</taxon>
        <taxon>Dikarya</taxon>
        <taxon>Ascomycota</taxon>
        <taxon>Pezizomycotina</taxon>
        <taxon>Eurotiomycetes</taxon>
        <taxon>Chaetothyriomycetidae</taxon>
        <taxon>Chaetothyriales</taxon>
        <taxon>Herpotrichiellaceae</taxon>
        <taxon>Exophiala</taxon>
    </lineage>
</organism>
<dbReference type="GO" id="GO:0003684">
    <property type="term" value="F:damaged DNA binding"/>
    <property type="evidence" value="ECO:0007669"/>
    <property type="project" value="InterPro"/>
</dbReference>
<dbReference type="PROSITE" id="PS50173">
    <property type="entry name" value="UMUC"/>
    <property type="match status" value="1"/>
</dbReference>
<dbReference type="SUPFAM" id="SSF56672">
    <property type="entry name" value="DNA/RNA polymerases"/>
    <property type="match status" value="1"/>
</dbReference>
<dbReference type="GO" id="GO:0003887">
    <property type="term" value="F:DNA-directed DNA polymerase activity"/>
    <property type="evidence" value="ECO:0007669"/>
    <property type="project" value="TreeGrafter"/>
</dbReference>
<dbReference type="STRING" id="1016849.A0A0D1WZ25"/>
<dbReference type="PANTHER" id="PTHR46404:SF1">
    <property type="entry name" value="DNA POLYMERASE IOTA"/>
    <property type="match status" value="1"/>
</dbReference>
<name>A0A0D1WZ25_9EURO</name>
<dbReference type="InterPro" id="IPR043128">
    <property type="entry name" value="Rev_trsase/Diguanyl_cyclase"/>
</dbReference>
<dbReference type="Gene3D" id="3.30.70.270">
    <property type="match status" value="1"/>
</dbReference>
<accession>A0A0D1WZ25</accession>
<evidence type="ECO:0000313" key="2">
    <source>
        <dbReference type="EMBL" id="KIV80406.1"/>
    </source>
</evidence>
<dbReference type="InterPro" id="IPR017961">
    <property type="entry name" value="DNA_pol_Y-fam_little_finger"/>
</dbReference>
<feature type="domain" description="UmuC" evidence="1">
    <location>
        <begin position="15"/>
        <end position="262"/>
    </location>
</feature>
<dbReference type="OrthoDB" id="447129at2759"/>
<dbReference type="GO" id="GO:0006281">
    <property type="term" value="P:DNA repair"/>
    <property type="evidence" value="ECO:0007669"/>
    <property type="project" value="InterPro"/>
</dbReference>
<dbReference type="FunFam" id="3.40.1170.60:FF:000006">
    <property type="entry name" value="DNA polymerase iota"/>
    <property type="match status" value="1"/>
</dbReference>
<gene>
    <name evidence="2" type="ORF">PV11_07906</name>
</gene>
<protein>
    <recommendedName>
        <fullName evidence="1">UmuC domain-containing protein</fullName>
    </recommendedName>
</protein>
<evidence type="ECO:0000313" key="3">
    <source>
        <dbReference type="Proteomes" id="UP000053599"/>
    </source>
</evidence>
<dbReference type="EMBL" id="KN846953">
    <property type="protein sequence ID" value="KIV80406.1"/>
    <property type="molecule type" value="Genomic_DNA"/>
</dbReference>
<dbReference type="AlphaFoldDB" id="A0A0D1WZ25"/>
<dbReference type="Proteomes" id="UP000053599">
    <property type="component" value="Unassembled WGS sequence"/>
</dbReference>
<evidence type="ECO:0000259" key="1">
    <source>
        <dbReference type="PROSITE" id="PS50173"/>
    </source>
</evidence>
<dbReference type="Pfam" id="PF00817">
    <property type="entry name" value="IMS"/>
    <property type="match status" value="1"/>
</dbReference>
<dbReference type="Pfam" id="PF11799">
    <property type="entry name" value="IMS_C"/>
    <property type="match status" value="1"/>
</dbReference>
<dbReference type="InterPro" id="IPR001126">
    <property type="entry name" value="UmuC"/>
</dbReference>
<dbReference type="HOGENOM" id="CLU_022440_0_0_1"/>
<dbReference type="Gene3D" id="3.30.1490.100">
    <property type="entry name" value="DNA polymerase, Y-family, little finger domain"/>
    <property type="match status" value="1"/>
</dbReference>
<dbReference type="GO" id="GO:0070987">
    <property type="term" value="P:error-free translesion synthesis"/>
    <property type="evidence" value="ECO:0007669"/>
    <property type="project" value="UniProtKB-ARBA"/>
</dbReference>
<reference evidence="2 3" key="1">
    <citation type="submission" date="2015-01" db="EMBL/GenBank/DDBJ databases">
        <title>The Genome Sequence of Exophiala sideris CBS121828.</title>
        <authorList>
            <consortium name="The Broad Institute Genomics Platform"/>
            <person name="Cuomo C."/>
            <person name="de Hoog S."/>
            <person name="Gorbushina A."/>
            <person name="Stielow B."/>
            <person name="Teixiera M."/>
            <person name="Abouelleil A."/>
            <person name="Chapman S.B."/>
            <person name="Priest M."/>
            <person name="Young S.K."/>
            <person name="Wortman J."/>
            <person name="Nusbaum C."/>
            <person name="Birren B."/>
        </authorList>
    </citation>
    <scope>NUCLEOTIDE SEQUENCE [LARGE SCALE GENOMIC DNA]</scope>
    <source>
        <strain evidence="2 3">CBS 121828</strain>
    </source>
</reference>
<dbReference type="PANTHER" id="PTHR46404">
    <property type="entry name" value="DNA POLYMERASE IOTA"/>
    <property type="match status" value="1"/>
</dbReference>
<dbReference type="InterPro" id="IPR036775">
    <property type="entry name" value="DNA_pol_Y-fam_lit_finger_sf"/>
</dbReference>